<dbReference type="EMBL" id="MU858183">
    <property type="protein sequence ID" value="KAK4210146.1"/>
    <property type="molecule type" value="Genomic_DNA"/>
</dbReference>
<dbReference type="AlphaFoldDB" id="A0AAN6Y0R1"/>
<dbReference type="GO" id="GO:0036503">
    <property type="term" value="P:ERAD pathway"/>
    <property type="evidence" value="ECO:0007669"/>
    <property type="project" value="UniProtKB-ARBA"/>
</dbReference>
<gene>
    <name evidence="10" type="ORF">QBC37DRAFT_429229</name>
</gene>
<comment type="caution">
    <text evidence="10">The sequence shown here is derived from an EMBL/GenBank/DDBJ whole genome shotgun (WGS) entry which is preliminary data.</text>
</comment>
<accession>A0AAN6Y0R1</accession>
<feature type="active site" description="Proton donor" evidence="6">
    <location>
        <position position="437"/>
    </location>
</feature>
<dbReference type="InterPro" id="IPR050749">
    <property type="entry name" value="Glycosyl_Hydrolase_47"/>
</dbReference>
<name>A0AAN6Y0R1_9PEZI</name>
<organism evidence="10 11">
    <name type="scientific">Rhypophila decipiens</name>
    <dbReference type="NCBI Taxonomy" id="261697"/>
    <lineage>
        <taxon>Eukaryota</taxon>
        <taxon>Fungi</taxon>
        <taxon>Dikarya</taxon>
        <taxon>Ascomycota</taxon>
        <taxon>Pezizomycotina</taxon>
        <taxon>Sordariomycetes</taxon>
        <taxon>Sordariomycetidae</taxon>
        <taxon>Sordariales</taxon>
        <taxon>Naviculisporaceae</taxon>
        <taxon>Rhypophila</taxon>
    </lineage>
</organism>
<evidence type="ECO:0000256" key="9">
    <source>
        <dbReference type="RuleBase" id="RU361193"/>
    </source>
</evidence>
<evidence type="ECO:0000256" key="1">
    <source>
        <dbReference type="ARBA" id="ARBA00001913"/>
    </source>
</evidence>
<feature type="active site" evidence="6">
    <location>
        <position position="319"/>
    </location>
</feature>
<proteinExistence type="inferred from homology"/>
<reference evidence="10" key="1">
    <citation type="journal article" date="2023" name="Mol. Phylogenet. Evol.">
        <title>Genome-scale phylogeny and comparative genomics of the fungal order Sordariales.</title>
        <authorList>
            <person name="Hensen N."/>
            <person name="Bonometti L."/>
            <person name="Westerberg I."/>
            <person name="Brannstrom I.O."/>
            <person name="Guillou S."/>
            <person name="Cros-Aarteil S."/>
            <person name="Calhoun S."/>
            <person name="Haridas S."/>
            <person name="Kuo A."/>
            <person name="Mondo S."/>
            <person name="Pangilinan J."/>
            <person name="Riley R."/>
            <person name="LaButti K."/>
            <person name="Andreopoulos B."/>
            <person name="Lipzen A."/>
            <person name="Chen C."/>
            <person name="Yan M."/>
            <person name="Daum C."/>
            <person name="Ng V."/>
            <person name="Clum A."/>
            <person name="Steindorff A."/>
            <person name="Ohm R.A."/>
            <person name="Martin F."/>
            <person name="Silar P."/>
            <person name="Natvig D.O."/>
            <person name="Lalanne C."/>
            <person name="Gautier V."/>
            <person name="Ament-Velasquez S.L."/>
            <person name="Kruys A."/>
            <person name="Hutchinson M.I."/>
            <person name="Powell A.J."/>
            <person name="Barry K."/>
            <person name="Miller A.N."/>
            <person name="Grigoriev I.V."/>
            <person name="Debuchy R."/>
            <person name="Gladieux P."/>
            <person name="Hiltunen Thoren M."/>
            <person name="Johannesson H."/>
        </authorList>
    </citation>
    <scope>NUCLEOTIDE SEQUENCE</scope>
    <source>
        <strain evidence="10">PSN293</strain>
    </source>
</reference>
<dbReference type="GO" id="GO:0005783">
    <property type="term" value="C:endoplasmic reticulum"/>
    <property type="evidence" value="ECO:0007669"/>
    <property type="project" value="TreeGrafter"/>
</dbReference>
<evidence type="ECO:0000256" key="4">
    <source>
        <dbReference type="ARBA" id="ARBA00022801"/>
    </source>
</evidence>
<dbReference type="GO" id="GO:0004571">
    <property type="term" value="F:mannosyl-oligosaccharide 1,2-alpha-mannosidase activity"/>
    <property type="evidence" value="ECO:0007669"/>
    <property type="project" value="InterPro"/>
</dbReference>
<dbReference type="PANTHER" id="PTHR11742:SF89">
    <property type="entry name" value="ALPHA-1,2-MANNOSIDASE"/>
    <property type="match status" value="1"/>
</dbReference>
<keyword evidence="9" id="KW-0326">Glycosidase</keyword>
<evidence type="ECO:0000256" key="3">
    <source>
        <dbReference type="ARBA" id="ARBA00007658"/>
    </source>
</evidence>
<evidence type="ECO:0000256" key="5">
    <source>
        <dbReference type="ARBA" id="ARBA00023157"/>
    </source>
</evidence>
<evidence type="ECO:0000256" key="8">
    <source>
        <dbReference type="PIRSR" id="PIRSR601382-3"/>
    </source>
</evidence>
<keyword evidence="7" id="KW-0479">Metal-binding</keyword>
<dbReference type="Proteomes" id="UP001301769">
    <property type="component" value="Unassembled WGS sequence"/>
</dbReference>
<comment type="pathway">
    <text evidence="2">Protein modification; protein glycosylation.</text>
</comment>
<protein>
    <recommendedName>
        <fullName evidence="9">alpha-1,2-Mannosidase</fullName>
        <ecNumber evidence="9">3.2.1.-</ecNumber>
    </recommendedName>
</protein>
<dbReference type="PRINTS" id="PR00747">
    <property type="entry name" value="GLYHDRLASE47"/>
</dbReference>
<dbReference type="FunFam" id="1.50.10.10:FF:000037">
    <property type="entry name" value="alpha-1,2-Mannosidase"/>
    <property type="match status" value="1"/>
</dbReference>
<comment type="similarity">
    <text evidence="3 9">Belongs to the glycosyl hydrolase 47 family.</text>
</comment>
<dbReference type="SUPFAM" id="SSF48225">
    <property type="entry name" value="Seven-hairpin glycosidases"/>
    <property type="match status" value="1"/>
</dbReference>
<keyword evidence="5 8" id="KW-1015">Disulfide bond</keyword>
<dbReference type="GO" id="GO:0016020">
    <property type="term" value="C:membrane"/>
    <property type="evidence" value="ECO:0007669"/>
    <property type="project" value="InterPro"/>
</dbReference>
<dbReference type="GO" id="GO:0005975">
    <property type="term" value="P:carbohydrate metabolic process"/>
    <property type="evidence" value="ECO:0007669"/>
    <property type="project" value="InterPro"/>
</dbReference>
<feature type="disulfide bond" evidence="8">
    <location>
        <begin position="394"/>
        <end position="423"/>
    </location>
</feature>
<dbReference type="InterPro" id="IPR001382">
    <property type="entry name" value="Glyco_hydro_47"/>
</dbReference>
<evidence type="ECO:0000313" key="11">
    <source>
        <dbReference type="Proteomes" id="UP001301769"/>
    </source>
</evidence>
<dbReference type="EC" id="3.2.1.-" evidence="9"/>
<feature type="active site" evidence="6">
    <location>
        <position position="509"/>
    </location>
</feature>
<feature type="binding site" evidence="7">
    <location>
        <position position="596"/>
    </location>
    <ligand>
        <name>Ca(2+)</name>
        <dbReference type="ChEBI" id="CHEBI:29108"/>
    </ligand>
</feature>
<feature type="active site" description="Proton donor" evidence="6">
    <location>
        <position position="183"/>
    </location>
</feature>
<keyword evidence="7" id="KW-0106">Calcium</keyword>
<dbReference type="GO" id="GO:0005509">
    <property type="term" value="F:calcium ion binding"/>
    <property type="evidence" value="ECO:0007669"/>
    <property type="project" value="InterPro"/>
</dbReference>
<evidence type="ECO:0000256" key="7">
    <source>
        <dbReference type="PIRSR" id="PIRSR601382-2"/>
    </source>
</evidence>
<dbReference type="Gene3D" id="1.50.10.10">
    <property type="match status" value="1"/>
</dbReference>
<dbReference type="Pfam" id="PF01532">
    <property type="entry name" value="Glyco_hydro_47"/>
    <property type="match status" value="1"/>
</dbReference>
<evidence type="ECO:0000313" key="10">
    <source>
        <dbReference type="EMBL" id="KAK4210146.1"/>
    </source>
</evidence>
<evidence type="ECO:0000256" key="2">
    <source>
        <dbReference type="ARBA" id="ARBA00004922"/>
    </source>
</evidence>
<dbReference type="PANTHER" id="PTHR11742">
    <property type="entry name" value="MANNOSYL-OLIGOSACCHARIDE ALPHA-1,2-MANNOSIDASE-RELATED"/>
    <property type="match status" value="1"/>
</dbReference>
<reference evidence="10" key="2">
    <citation type="submission" date="2023-05" db="EMBL/GenBank/DDBJ databases">
        <authorList>
            <consortium name="Lawrence Berkeley National Laboratory"/>
            <person name="Steindorff A."/>
            <person name="Hensen N."/>
            <person name="Bonometti L."/>
            <person name="Westerberg I."/>
            <person name="Brannstrom I.O."/>
            <person name="Guillou S."/>
            <person name="Cros-Aarteil S."/>
            <person name="Calhoun S."/>
            <person name="Haridas S."/>
            <person name="Kuo A."/>
            <person name="Mondo S."/>
            <person name="Pangilinan J."/>
            <person name="Riley R."/>
            <person name="Labutti K."/>
            <person name="Andreopoulos B."/>
            <person name="Lipzen A."/>
            <person name="Chen C."/>
            <person name="Yanf M."/>
            <person name="Daum C."/>
            <person name="Ng V."/>
            <person name="Clum A."/>
            <person name="Ohm R."/>
            <person name="Martin F."/>
            <person name="Silar P."/>
            <person name="Natvig D."/>
            <person name="Lalanne C."/>
            <person name="Gautier V."/>
            <person name="Ament-Velasquez S.L."/>
            <person name="Kruys A."/>
            <person name="Hutchinson M.I."/>
            <person name="Powell A.J."/>
            <person name="Barry K."/>
            <person name="Miller A.N."/>
            <person name="Grigoriev I.V."/>
            <person name="Debuchy R."/>
            <person name="Gladieux P."/>
            <person name="Thoren M.H."/>
            <person name="Johannesson H."/>
        </authorList>
    </citation>
    <scope>NUCLEOTIDE SEQUENCE</scope>
    <source>
        <strain evidence="10">PSN293</strain>
    </source>
</reference>
<evidence type="ECO:0000256" key="6">
    <source>
        <dbReference type="PIRSR" id="PIRSR601382-1"/>
    </source>
</evidence>
<dbReference type="InterPro" id="IPR012341">
    <property type="entry name" value="6hp_glycosidase-like_sf"/>
</dbReference>
<sequence>MSLFSRRRLSAIIFAALFFFLFLSFRSLNSRDLSSTYSYPATDGSQQIGTGDSGYWARYIPHYPPSSLRPLPRGKPSALPKVQTTFKTESPTDREVRLKRQAAVKDVFLRCWDSYRSKAWLSDELSPITGQKRGHFGGWGATLVDSLDTLWIMGLRREFEEAVTAAATISFKTTNLNEISVFETNIRYLGGFLSAYDLSGDRRLLQKAKEVGDMLYVAFDTPNRMPVTRWDIHGSARHQMQMADAHVLLAEIGSFSLEFIRLSLVTNDPKWFDAVQRITELLHDQQNSTQLPGMWPVIVNARNEKFGDHYDYTLGAMADSAYEYLPKTYALMGGLLPEYKEMYEVSMNTAIQHNIFRPLVPDSKDILISGTASVRGKDDEHHVRLRPEGQHLGCFTGGMLALGGKLVQNQTHVETGAKLTDGCVWAYKVSPLGIMPETFYTVPCESKEHCPWDENKWMDGVLEISGLGSNNANGNNGVTRDDVQAFIKKKNIPKGFTYVPDGRYILRPEAIESVFILYRITGRKDLLESAWDMFTAIEENTRTELASSALADVMVEKNPPKSDSMESFWFGETLKYFYLVFGETDALSLDEWVFNTEAHPLKRLLPA</sequence>
<dbReference type="InterPro" id="IPR036026">
    <property type="entry name" value="Seven-hairpin_glycosidases"/>
</dbReference>
<keyword evidence="4 9" id="KW-0378">Hydrolase</keyword>
<keyword evidence="11" id="KW-1185">Reference proteome</keyword>
<comment type="cofactor">
    <cofactor evidence="1 7">
        <name>Ca(2+)</name>
        <dbReference type="ChEBI" id="CHEBI:29108"/>
    </cofactor>
</comment>